<protein>
    <submittedName>
        <fullName evidence="7">Putative cytochrome P450</fullName>
    </submittedName>
</protein>
<evidence type="ECO:0000256" key="5">
    <source>
        <dbReference type="PIRSR" id="PIRSR602401-1"/>
    </source>
</evidence>
<dbReference type="EMBL" id="KZ826326">
    <property type="protein sequence ID" value="PYI09628.1"/>
    <property type="molecule type" value="Genomic_DNA"/>
</dbReference>
<evidence type="ECO:0000256" key="3">
    <source>
        <dbReference type="ARBA" id="ARBA00023002"/>
    </source>
</evidence>
<evidence type="ECO:0000313" key="7">
    <source>
        <dbReference type="EMBL" id="PYI09628.1"/>
    </source>
</evidence>
<name>A0A319ERN8_ASPSB</name>
<dbReference type="GO" id="GO:0005506">
    <property type="term" value="F:iron ion binding"/>
    <property type="evidence" value="ECO:0007669"/>
    <property type="project" value="InterPro"/>
</dbReference>
<keyword evidence="6" id="KW-0503">Monooxygenase</keyword>
<evidence type="ECO:0000256" key="2">
    <source>
        <dbReference type="ARBA" id="ARBA00022723"/>
    </source>
</evidence>
<dbReference type="InterPro" id="IPR001128">
    <property type="entry name" value="Cyt_P450"/>
</dbReference>
<dbReference type="SUPFAM" id="SSF48264">
    <property type="entry name" value="Cytochrome P450"/>
    <property type="match status" value="1"/>
</dbReference>
<reference evidence="7 8" key="1">
    <citation type="submission" date="2018-02" db="EMBL/GenBank/DDBJ databases">
        <title>The genomes of Aspergillus section Nigri reveals drivers in fungal speciation.</title>
        <authorList>
            <consortium name="DOE Joint Genome Institute"/>
            <person name="Vesth T.C."/>
            <person name="Nybo J."/>
            <person name="Theobald S."/>
            <person name="Brandl J."/>
            <person name="Frisvad J.C."/>
            <person name="Nielsen K.F."/>
            <person name="Lyhne E.K."/>
            <person name="Kogle M.E."/>
            <person name="Kuo A."/>
            <person name="Riley R."/>
            <person name="Clum A."/>
            <person name="Nolan M."/>
            <person name="Lipzen A."/>
            <person name="Salamov A."/>
            <person name="Henrissat B."/>
            <person name="Wiebenga A."/>
            <person name="De vries R.P."/>
            <person name="Grigoriev I.V."/>
            <person name="Mortensen U.H."/>
            <person name="Andersen M.R."/>
            <person name="Baker S.E."/>
        </authorList>
    </citation>
    <scope>NUCLEOTIDE SEQUENCE [LARGE SCALE GENOMIC DNA]</scope>
    <source>
        <strain evidence="7 8">CBS 121057</strain>
    </source>
</reference>
<gene>
    <name evidence="7" type="ORF">BO78DRAFT_459092</name>
</gene>
<dbReference type="CDD" id="cd11065">
    <property type="entry name" value="CYP64-like"/>
    <property type="match status" value="1"/>
</dbReference>
<dbReference type="InterPro" id="IPR050364">
    <property type="entry name" value="Cytochrome_P450_fung"/>
</dbReference>
<evidence type="ECO:0000256" key="1">
    <source>
        <dbReference type="ARBA" id="ARBA00010617"/>
    </source>
</evidence>
<comment type="cofactor">
    <cofactor evidence="5">
        <name>heme</name>
        <dbReference type="ChEBI" id="CHEBI:30413"/>
    </cofactor>
</comment>
<dbReference type="GO" id="GO:0004497">
    <property type="term" value="F:monooxygenase activity"/>
    <property type="evidence" value="ECO:0007669"/>
    <property type="project" value="UniProtKB-KW"/>
</dbReference>
<dbReference type="PRINTS" id="PR00463">
    <property type="entry name" value="EP450I"/>
</dbReference>
<keyword evidence="3 6" id="KW-0560">Oxidoreductase</keyword>
<evidence type="ECO:0000256" key="4">
    <source>
        <dbReference type="ARBA" id="ARBA00023004"/>
    </source>
</evidence>
<dbReference type="STRING" id="1448318.A0A319ERN8"/>
<dbReference type="OrthoDB" id="2789670at2759"/>
<dbReference type="PROSITE" id="PS00086">
    <property type="entry name" value="CYTOCHROME_P450"/>
    <property type="match status" value="1"/>
</dbReference>
<dbReference type="PRINTS" id="PR00385">
    <property type="entry name" value="P450"/>
</dbReference>
<comment type="similarity">
    <text evidence="1 6">Belongs to the cytochrome P450 family.</text>
</comment>
<evidence type="ECO:0000256" key="6">
    <source>
        <dbReference type="RuleBase" id="RU000461"/>
    </source>
</evidence>
<dbReference type="Gene3D" id="1.10.630.10">
    <property type="entry name" value="Cytochrome P450"/>
    <property type="match status" value="1"/>
</dbReference>
<dbReference type="Pfam" id="PF00067">
    <property type="entry name" value="p450"/>
    <property type="match status" value="1"/>
</dbReference>
<dbReference type="InterPro" id="IPR002401">
    <property type="entry name" value="Cyt_P450_E_grp-I"/>
</dbReference>
<dbReference type="InterPro" id="IPR036396">
    <property type="entry name" value="Cyt_P450_sf"/>
</dbReference>
<keyword evidence="5 6" id="KW-0349">Heme</keyword>
<dbReference type="PANTHER" id="PTHR46300:SF12">
    <property type="entry name" value="P450, PUTATIVE (EUROFUNG)-RELATED"/>
    <property type="match status" value="1"/>
</dbReference>
<dbReference type="GO" id="GO:0016705">
    <property type="term" value="F:oxidoreductase activity, acting on paired donors, with incorporation or reduction of molecular oxygen"/>
    <property type="evidence" value="ECO:0007669"/>
    <property type="project" value="InterPro"/>
</dbReference>
<keyword evidence="4 5" id="KW-0408">Iron</keyword>
<proteinExistence type="inferred from homology"/>
<organism evidence="7 8">
    <name type="scientific">Aspergillus sclerotiicarbonarius (strain CBS 121057 / IBT 28362)</name>
    <dbReference type="NCBI Taxonomy" id="1448318"/>
    <lineage>
        <taxon>Eukaryota</taxon>
        <taxon>Fungi</taxon>
        <taxon>Dikarya</taxon>
        <taxon>Ascomycota</taxon>
        <taxon>Pezizomycotina</taxon>
        <taxon>Eurotiomycetes</taxon>
        <taxon>Eurotiomycetidae</taxon>
        <taxon>Eurotiales</taxon>
        <taxon>Aspergillaceae</taxon>
        <taxon>Aspergillus</taxon>
        <taxon>Aspergillus subgen. Circumdati</taxon>
    </lineage>
</organism>
<dbReference type="PANTHER" id="PTHR46300">
    <property type="entry name" value="P450, PUTATIVE (EUROFUNG)-RELATED-RELATED"/>
    <property type="match status" value="1"/>
</dbReference>
<dbReference type="VEuPathDB" id="FungiDB:BO78DRAFT_459092"/>
<dbReference type="GO" id="GO:0020037">
    <property type="term" value="F:heme binding"/>
    <property type="evidence" value="ECO:0007669"/>
    <property type="project" value="InterPro"/>
</dbReference>
<feature type="binding site" description="axial binding residue" evidence="5">
    <location>
        <position position="432"/>
    </location>
    <ligand>
        <name>heme</name>
        <dbReference type="ChEBI" id="CHEBI:30413"/>
    </ligand>
    <ligandPart>
        <name>Fe</name>
        <dbReference type="ChEBI" id="CHEBI:18248"/>
    </ligandPart>
</feature>
<evidence type="ECO:0000313" key="8">
    <source>
        <dbReference type="Proteomes" id="UP000248423"/>
    </source>
</evidence>
<dbReference type="Proteomes" id="UP000248423">
    <property type="component" value="Unassembled WGS sequence"/>
</dbReference>
<keyword evidence="8" id="KW-1185">Reference proteome</keyword>
<accession>A0A319ERN8</accession>
<keyword evidence="2 5" id="KW-0479">Metal-binding</keyword>
<dbReference type="AlphaFoldDB" id="A0A319ERN8"/>
<dbReference type="InterPro" id="IPR017972">
    <property type="entry name" value="Cyt_P450_CS"/>
</dbReference>
<sequence length="505" mass="56123">MAASIVAALFGLSILFLFYLRQKPSLPLPPGPKGKPIIGNLADLPPPNTPEWKHWLEFQDRYGPINSITILGQTIIVLHDARMVVDLLEKRSSIYSSRPRLVFAGEMIGWNDVLALQPSNGRFRAYRKAVHQVLGTKSLVEKFNPLQEREARRFLQRLLDDPVDLVQHLRSEAGAIILKIAYGYTVKTDGHDPLVKMANDAMESFSTAGSPGMWMVDTIPALKYLPTWFPFAKFQRLGRIWRTQLLTAMETPYRMVRKQMADGTHSPSYLSALLEKPLTEEDEHIAQWTAGSLFTGGADTTVSTLITFFLAMALNPDVQTKAQEELDRVLGPYTLPCAADRPKLPYINAIVKESLRWYPVAPMGLPHLCTKEDEYQGYRIPKGAIVMQNIWSITHNPTTYSSPETFNPDRFLGATPDPDPADVVFGFGRRICPGRVLADSSIFVTVAMALAVLKIQPGAGEGKEMGGKKLEVDFSPGVVSHPVLPRGGVRVVARSKRHEEVVGGR</sequence>